<protein>
    <recommendedName>
        <fullName evidence="3">YopX protein domain-containing protein</fullName>
    </recommendedName>
</protein>
<organism evidence="1 2">
    <name type="scientific">Eupransor demetentiae</name>
    <dbReference type="NCBI Taxonomy" id="3109584"/>
    <lineage>
        <taxon>Bacteria</taxon>
        <taxon>Bacillati</taxon>
        <taxon>Bacillota</taxon>
        <taxon>Bacilli</taxon>
        <taxon>Lactobacillales</taxon>
        <taxon>Lactobacillaceae</taxon>
        <taxon>Eupransor</taxon>
    </lineage>
</organism>
<dbReference type="EMBL" id="CAWVOH010000001">
    <property type="protein sequence ID" value="CAK8054148.1"/>
    <property type="molecule type" value="Genomic_DNA"/>
</dbReference>
<sequence length="81" mass="9702">MKIKVIGVWNNDAGDCQIVQIKPYNTERELRNDLFWFSGNQRPFYKQGQIVEDTEFITHKCYKQKTFIDFDDIPNDCYMSL</sequence>
<gene>
    <name evidence="1" type="ORF">R54876_GBNLAHCA_00709</name>
</gene>
<dbReference type="RefSeq" id="WP_349641688.1">
    <property type="nucleotide sequence ID" value="NZ_CAWVOH010000001.1"/>
</dbReference>
<evidence type="ECO:0000313" key="1">
    <source>
        <dbReference type="EMBL" id="CAK8054148.1"/>
    </source>
</evidence>
<evidence type="ECO:0000313" key="2">
    <source>
        <dbReference type="Proteomes" id="UP001314241"/>
    </source>
</evidence>
<name>A0ABP0EPJ9_9LACO</name>
<keyword evidence="2" id="KW-1185">Reference proteome</keyword>
<comment type="caution">
    <text evidence="1">The sequence shown here is derived from an EMBL/GenBank/DDBJ whole genome shotgun (WGS) entry which is preliminary data.</text>
</comment>
<accession>A0ABP0EPJ9</accession>
<reference evidence="1 2" key="1">
    <citation type="submission" date="2024-01" db="EMBL/GenBank/DDBJ databases">
        <authorList>
            <person name="Botero Cardona J."/>
        </authorList>
    </citation>
    <scope>NUCLEOTIDE SEQUENCE [LARGE SCALE GENOMIC DNA]</scope>
    <source>
        <strain evidence="1 2">LMG 33000</strain>
    </source>
</reference>
<proteinExistence type="predicted"/>
<evidence type="ECO:0008006" key="3">
    <source>
        <dbReference type="Google" id="ProtNLM"/>
    </source>
</evidence>
<dbReference type="Proteomes" id="UP001314241">
    <property type="component" value="Unassembled WGS sequence"/>
</dbReference>